<evidence type="ECO:0000313" key="3">
    <source>
        <dbReference type="EMBL" id="KAK5060227.1"/>
    </source>
</evidence>
<feature type="compositionally biased region" description="Basic and acidic residues" evidence="1">
    <location>
        <begin position="41"/>
        <end position="54"/>
    </location>
</feature>
<gene>
    <name evidence="3" type="ORF">LTR84_010112</name>
</gene>
<dbReference type="PANTHER" id="PTHR40020:SF1">
    <property type="entry name" value="CYTOCHROME C OXIDASE ASSEMBLY FACTOR 2"/>
    <property type="match status" value="1"/>
</dbReference>
<dbReference type="AlphaFoldDB" id="A0AAV9NK84"/>
<name>A0AAV9NK84_9EURO</name>
<accession>A0AAV9NK84</accession>
<feature type="compositionally biased region" description="Low complexity" evidence="1">
    <location>
        <begin position="134"/>
        <end position="157"/>
    </location>
</feature>
<dbReference type="EMBL" id="JAVRRD010000004">
    <property type="protein sequence ID" value="KAK5060227.1"/>
    <property type="molecule type" value="Genomic_DNA"/>
</dbReference>
<sequence>MPPHLHPRSTATSTLFAGTLLASFVVVGIPHLFPCPRPRRGYADTERQRQRSPEAEQPTPNTSSGQEPPSPQDSNLAMQRKNLSQRKAMSEEAALFAELQREADALEKEARECPVPKPRGLIGRILGFEDTTPASASTTAAEGGASLSSSSLRQGSSRNERAEVYHPTSITERVNSISRQFVHKELDFHTAPSMKQHKSG</sequence>
<keyword evidence="2" id="KW-1133">Transmembrane helix</keyword>
<dbReference type="RefSeq" id="XP_064710048.1">
    <property type="nucleotide sequence ID" value="XM_064853649.1"/>
</dbReference>
<dbReference type="GO" id="GO:0033617">
    <property type="term" value="P:mitochondrial respiratory chain complex IV assembly"/>
    <property type="evidence" value="ECO:0007669"/>
    <property type="project" value="TreeGrafter"/>
</dbReference>
<organism evidence="3 4">
    <name type="scientific">Exophiala bonariae</name>
    <dbReference type="NCBI Taxonomy" id="1690606"/>
    <lineage>
        <taxon>Eukaryota</taxon>
        <taxon>Fungi</taxon>
        <taxon>Dikarya</taxon>
        <taxon>Ascomycota</taxon>
        <taxon>Pezizomycotina</taxon>
        <taxon>Eurotiomycetes</taxon>
        <taxon>Chaetothyriomycetidae</taxon>
        <taxon>Chaetothyriales</taxon>
        <taxon>Herpotrichiellaceae</taxon>
        <taxon>Exophiala</taxon>
    </lineage>
</organism>
<keyword evidence="4" id="KW-1185">Reference proteome</keyword>
<comment type="caution">
    <text evidence="3">The sequence shown here is derived from an EMBL/GenBank/DDBJ whole genome shotgun (WGS) entry which is preliminary data.</text>
</comment>
<protein>
    <submittedName>
        <fullName evidence="3">Uncharacterized protein</fullName>
    </submittedName>
</protein>
<keyword evidence="2" id="KW-0812">Transmembrane</keyword>
<feature type="compositionally biased region" description="Polar residues" evidence="1">
    <location>
        <begin position="58"/>
        <end position="76"/>
    </location>
</feature>
<feature type="transmembrane region" description="Helical" evidence="2">
    <location>
        <begin position="12"/>
        <end position="33"/>
    </location>
</feature>
<keyword evidence="2" id="KW-0472">Membrane</keyword>
<dbReference type="Proteomes" id="UP001358417">
    <property type="component" value="Unassembled WGS sequence"/>
</dbReference>
<feature type="region of interest" description="Disordered" evidence="1">
    <location>
        <begin position="134"/>
        <end position="169"/>
    </location>
</feature>
<reference evidence="3 4" key="1">
    <citation type="submission" date="2023-08" db="EMBL/GenBank/DDBJ databases">
        <title>Black Yeasts Isolated from many extreme environments.</title>
        <authorList>
            <person name="Coleine C."/>
            <person name="Stajich J.E."/>
            <person name="Selbmann L."/>
        </authorList>
    </citation>
    <scope>NUCLEOTIDE SEQUENCE [LARGE SCALE GENOMIC DNA]</scope>
    <source>
        <strain evidence="3 4">CCFEE 5792</strain>
    </source>
</reference>
<evidence type="ECO:0000313" key="4">
    <source>
        <dbReference type="Proteomes" id="UP001358417"/>
    </source>
</evidence>
<dbReference type="GO" id="GO:0005759">
    <property type="term" value="C:mitochondrial matrix"/>
    <property type="evidence" value="ECO:0007669"/>
    <property type="project" value="TreeGrafter"/>
</dbReference>
<evidence type="ECO:0000256" key="1">
    <source>
        <dbReference type="SAM" id="MobiDB-lite"/>
    </source>
</evidence>
<evidence type="ECO:0000256" key="2">
    <source>
        <dbReference type="SAM" id="Phobius"/>
    </source>
</evidence>
<dbReference type="GeneID" id="89978270"/>
<dbReference type="PANTHER" id="PTHR40020">
    <property type="entry name" value="CYTOCHROME C OXIDASE ASSEMBLY FACTOR 2"/>
    <property type="match status" value="1"/>
</dbReference>
<feature type="region of interest" description="Disordered" evidence="1">
    <location>
        <begin position="35"/>
        <end position="76"/>
    </location>
</feature>
<proteinExistence type="predicted"/>